<dbReference type="PANTHER" id="PTHR23080:SF133">
    <property type="entry name" value="SI:CH211-262I1.5-RELATED"/>
    <property type="match status" value="1"/>
</dbReference>
<comment type="caution">
    <text evidence="6">The sequence shown here is derived from an EMBL/GenBank/DDBJ whole genome shotgun (WGS) entry which is preliminary data.</text>
</comment>
<dbReference type="Pfam" id="PF13613">
    <property type="entry name" value="HTH_Tnp_4"/>
    <property type="match status" value="1"/>
</dbReference>
<dbReference type="EMBL" id="JARQWQ010000057">
    <property type="protein sequence ID" value="KAK2556263.1"/>
    <property type="molecule type" value="Genomic_DNA"/>
</dbReference>
<dbReference type="InterPro" id="IPR027805">
    <property type="entry name" value="Transposase_HTH_dom"/>
</dbReference>
<dbReference type="AlphaFoldDB" id="A0AAD9V042"/>
<feature type="compositionally biased region" description="Low complexity" evidence="3">
    <location>
        <begin position="86"/>
        <end position="97"/>
    </location>
</feature>
<feature type="region of interest" description="Disordered" evidence="3">
    <location>
        <begin position="52"/>
        <end position="111"/>
    </location>
</feature>
<dbReference type="Pfam" id="PF13359">
    <property type="entry name" value="DDE_Tnp_4"/>
    <property type="match status" value="1"/>
</dbReference>
<gene>
    <name evidence="6" type="ORF">P5673_021892</name>
</gene>
<reference evidence="6" key="2">
    <citation type="journal article" date="2023" name="Science">
        <title>Genomic signatures of disease resistance in endangered staghorn corals.</title>
        <authorList>
            <person name="Vollmer S.V."/>
            <person name="Selwyn J.D."/>
            <person name="Despard B.A."/>
            <person name="Roesel C.L."/>
        </authorList>
    </citation>
    <scope>NUCLEOTIDE SEQUENCE</scope>
    <source>
        <strain evidence="6">K2</strain>
    </source>
</reference>
<dbReference type="InterPro" id="IPR027806">
    <property type="entry name" value="HARBI1_dom"/>
</dbReference>
<keyword evidence="2" id="KW-0479">Metal-binding</keyword>
<evidence type="ECO:0000313" key="6">
    <source>
        <dbReference type="EMBL" id="KAK2556263.1"/>
    </source>
</evidence>
<organism evidence="6 7">
    <name type="scientific">Acropora cervicornis</name>
    <name type="common">Staghorn coral</name>
    <dbReference type="NCBI Taxonomy" id="6130"/>
    <lineage>
        <taxon>Eukaryota</taxon>
        <taxon>Metazoa</taxon>
        <taxon>Cnidaria</taxon>
        <taxon>Anthozoa</taxon>
        <taxon>Hexacorallia</taxon>
        <taxon>Scleractinia</taxon>
        <taxon>Astrocoeniina</taxon>
        <taxon>Acroporidae</taxon>
        <taxon>Acropora</taxon>
    </lineage>
</organism>
<dbReference type="PANTHER" id="PTHR23080">
    <property type="entry name" value="THAP DOMAIN PROTEIN"/>
    <property type="match status" value="1"/>
</dbReference>
<evidence type="ECO:0000259" key="5">
    <source>
        <dbReference type="Pfam" id="PF13613"/>
    </source>
</evidence>
<dbReference type="Proteomes" id="UP001249851">
    <property type="component" value="Unassembled WGS sequence"/>
</dbReference>
<sequence length="433" mass="49440">MALQVMQTVLGNPQEHSAGCFSNSKRDVTLSFYGFPKEKKLRSRWLHKISRKNFSPSTGHRSHLRPSPKPRRKLVLTGPSTSSQEAPPTAISAASSTKETDESKGGGTQQQIERLREELQNVLHLNESLQHDLSILKFGLRGFKDSEKDMSYYTGLTYGQFVALFKFLNAHGICHRLNYWGSDYAQIQLPDSEKRGQRRSLEPEDELFLTLCRLRVNTPEKVLADNYNLSVSEVSRIFATWLDLLHSRLIQLPVWATKKTIKETMPEVFQQKYPITRVILDCTELFIEKPSCFRAQSDTYSKYKSHNTAKGLVGIAPNGALTFVSDLYGGHCSDKIIVEHCGFLQLLEEGDSVMADRGFEIQALLAPRKVYLNIPPFMRSKDQLNPDKEDETREIGSVRIHVERAIERVKNWNILKQILPNSMSEDIDKIWKL</sequence>
<evidence type="ECO:0000256" key="2">
    <source>
        <dbReference type="ARBA" id="ARBA00022723"/>
    </source>
</evidence>
<name>A0AAD9V042_ACRCE</name>
<dbReference type="GO" id="GO:0046872">
    <property type="term" value="F:metal ion binding"/>
    <property type="evidence" value="ECO:0007669"/>
    <property type="project" value="UniProtKB-KW"/>
</dbReference>
<protein>
    <submittedName>
        <fullName evidence="6">THAP domain-containing protein 11</fullName>
    </submittedName>
</protein>
<feature type="domain" description="Transposase Helix-turn-helix" evidence="5">
    <location>
        <begin position="200"/>
        <end position="249"/>
    </location>
</feature>
<feature type="compositionally biased region" description="Basic residues" evidence="3">
    <location>
        <begin position="60"/>
        <end position="74"/>
    </location>
</feature>
<accession>A0AAD9V042</accession>
<evidence type="ECO:0000256" key="3">
    <source>
        <dbReference type="SAM" id="MobiDB-lite"/>
    </source>
</evidence>
<proteinExistence type="predicted"/>
<evidence type="ECO:0000259" key="4">
    <source>
        <dbReference type="Pfam" id="PF13359"/>
    </source>
</evidence>
<keyword evidence="7" id="KW-1185">Reference proteome</keyword>
<reference evidence="6" key="1">
    <citation type="journal article" date="2023" name="G3 (Bethesda)">
        <title>Whole genome assembly and annotation of the endangered Caribbean coral Acropora cervicornis.</title>
        <authorList>
            <person name="Selwyn J.D."/>
            <person name="Vollmer S.V."/>
        </authorList>
    </citation>
    <scope>NUCLEOTIDE SEQUENCE</scope>
    <source>
        <strain evidence="6">K2</strain>
    </source>
</reference>
<feature type="domain" description="DDE Tnp4" evidence="4">
    <location>
        <begin position="280"/>
        <end position="432"/>
    </location>
</feature>
<evidence type="ECO:0000313" key="7">
    <source>
        <dbReference type="Proteomes" id="UP001249851"/>
    </source>
</evidence>
<comment type="cofactor">
    <cofactor evidence="1">
        <name>a divalent metal cation</name>
        <dbReference type="ChEBI" id="CHEBI:60240"/>
    </cofactor>
</comment>
<evidence type="ECO:0000256" key="1">
    <source>
        <dbReference type="ARBA" id="ARBA00001968"/>
    </source>
</evidence>